<evidence type="ECO:0000313" key="4">
    <source>
        <dbReference type="Proteomes" id="UP000677228"/>
    </source>
</evidence>
<evidence type="ECO:0000256" key="1">
    <source>
        <dbReference type="SAM" id="MobiDB-lite"/>
    </source>
</evidence>
<feature type="compositionally biased region" description="Low complexity" evidence="1">
    <location>
        <begin position="431"/>
        <end position="444"/>
    </location>
</feature>
<name>A0A8S2EV22_9BILA</name>
<dbReference type="EMBL" id="CAJNOK010020379">
    <property type="protein sequence ID" value="CAF1315424.1"/>
    <property type="molecule type" value="Genomic_DNA"/>
</dbReference>
<dbReference type="EMBL" id="CAJOBA010041975">
    <property type="protein sequence ID" value="CAF4124267.1"/>
    <property type="molecule type" value="Genomic_DNA"/>
</dbReference>
<feature type="compositionally biased region" description="Basic residues" evidence="1">
    <location>
        <begin position="337"/>
        <end position="348"/>
    </location>
</feature>
<protein>
    <submittedName>
        <fullName evidence="2">Uncharacterized protein</fullName>
    </submittedName>
</protein>
<dbReference type="AlphaFoldDB" id="A0A8S2EV22"/>
<gene>
    <name evidence="2" type="ORF">OVA965_LOCUS29186</name>
    <name evidence="3" type="ORF">TMI583_LOCUS29953</name>
</gene>
<proteinExistence type="predicted"/>
<feature type="compositionally biased region" description="Polar residues" evidence="1">
    <location>
        <begin position="349"/>
        <end position="367"/>
    </location>
</feature>
<organism evidence="2 4">
    <name type="scientific">Didymodactylos carnosus</name>
    <dbReference type="NCBI Taxonomy" id="1234261"/>
    <lineage>
        <taxon>Eukaryota</taxon>
        <taxon>Metazoa</taxon>
        <taxon>Spiralia</taxon>
        <taxon>Gnathifera</taxon>
        <taxon>Rotifera</taxon>
        <taxon>Eurotatoria</taxon>
        <taxon>Bdelloidea</taxon>
        <taxon>Philodinida</taxon>
        <taxon>Philodinidae</taxon>
        <taxon>Didymodactylos</taxon>
    </lineage>
</organism>
<accession>A0A8S2EV22</accession>
<evidence type="ECO:0000313" key="2">
    <source>
        <dbReference type="EMBL" id="CAF1315424.1"/>
    </source>
</evidence>
<dbReference type="Proteomes" id="UP000677228">
    <property type="component" value="Unassembled WGS sequence"/>
</dbReference>
<reference evidence="2" key="1">
    <citation type="submission" date="2021-02" db="EMBL/GenBank/DDBJ databases">
        <authorList>
            <person name="Nowell W R."/>
        </authorList>
    </citation>
    <scope>NUCLEOTIDE SEQUENCE</scope>
</reference>
<comment type="caution">
    <text evidence="2">The sequence shown here is derived from an EMBL/GenBank/DDBJ whole genome shotgun (WGS) entry which is preliminary data.</text>
</comment>
<evidence type="ECO:0000313" key="3">
    <source>
        <dbReference type="EMBL" id="CAF4124267.1"/>
    </source>
</evidence>
<dbReference type="Proteomes" id="UP000682733">
    <property type="component" value="Unassembled WGS sequence"/>
</dbReference>
<sequence>GWIALKFDGFNDDSRKQIDSQIKELVKDQNTWIISDRITQAAVQLMAYYIGQKKGLCGYMATTEDTTKLAANIRGHLKLDDNSPVPIQTKITSSLSISSLTAVQKAMRKIMLHGGLEVNLSDLVKTKKADSPSLTEAARRLDAVGLGIYSLRRHKQGGRPTHFFEKRTVNRDDLDETVEFVSTLADIHVPFGDYLNSLGENETKDLQNDVDLDVNGFVNGQAFDDLNATNTIHISRNIHAASNTSERRTDQSLLSPDVYEYSDDIPNVLLHPNNNLAEDALHEHSLCVTQKSQKLVVFDKSNNQQKRTCNQLSLSSDVLNKLADNQNIVLSTSSPTKRQRTLCTKRHTTTPIHQDLSSNKDSTSGKQCSDHSDNNADCENLLNDHEVVAARRQRNERSMNNALALINLNESTGKTESSITIIKSFNDIQGSSPASSPVNSSSKSGLGDTQ</sequence>
<feature type="non-terminal residue" evidence="2">
    <location>
        <position position="450"/>
    </location>
</feature>
<feature type="region of interest" description="Disordered" evidence="1">
    <location>
        <begin position="333"/>
        <end position="372"/>
    </location>
</feature>
<feature type="region of interest" description="Disordered" evidence="1">
    <location>
        <begin position="427"/>
        <end position="450"/>
    </location>
</feature>